<dbReference type="AlphaFoldDB" id="A0A1H6SPW5"/>
<dbReference type="Proteomes" id="UP000199379">
    <property type="component" value="Unassembled WGS sequence"/>
</dbReference>
<evidence type="ECO:0000313" key="1">
    <source>
        <dbReference type="EMBL" id="SEI69881.1"/>
    </source>
</evidence>
<proteinExistence type="predicted"/>
<gene>
    <name evidence="1" type="ORF">SAMN05444007_102157</name>
</gene>
<organism evidence="1 2">
    <name type="scientific">Cribrihabitans marinus</name>
    <dbReference type="NCBI Taxonomy" id="1227549"/>
    <lineage>
        <taxon>Bacteria</taxon>
        <taxon>Pseudomonadati</taxon>
        <taxon>Pseudomonadota</taxon>
        <taxon>Alphaproteobacteria</taxon>
        <taxon>Rhodobacterales</taxon>
        <taxon>Paracoccaceae</taxon>
        <taxon>Cribrihabitans</taxon>
    </lineage>
</organism>
<sequence length="48" mass="5348">MLTLFIAAVATLSIVLYGQARIAAREIRRNRARAGGRVLRDLTIAPRR</sequence>
<reference evidence="1 2" key="1">
    <citation type="submission" date="2016-10" db="EMBL/GenBank/DDBJ databases">
        <authorList>
            <person name="de Groot N.N."/>
        </authorList>
    </citation>
    <scope>NUCLEOTIDE SEQUENCE [LARGE SCALE GENOMIC DNA]</scope>
    <source>
        <strain evidence="1 2">DSM 29340</strain>
    </source>
</reference>
<protein>
    <submittedName>
        <fullName evidence="1">Uncharacterized protein</fullName>
    </submittedName>
</protein>
<name>A0A1H6SPW5_9RHOB</name>
<dbReference type="STRING" id="1227549.SAMN05444007_102157"/>
<evidence type="ECO:0000313" key="2">
    <source>
        <dbReference type="Proteomes" id="UP000199379"/>
    </source>
</evidence>
<keyword evidence="2" id="KW-1185">Reference proteome</keyword>
<dbReference type="EMBL" id="FNYD01000002">
    <property type="protein sequence ID" value="SEI69881.1"/>
    <property type="molecule type" value="Genomic_DNA"/>
</dbReference>
<accession>A0A1H6SPW5</accession>
<dbReference type="RefSeq" id="WP_177175372.1">
    <property type="nucleotide sequence ID" value="NZ_BMGV01000002.1"/>
</dbReference>